<evidence type="ECO:0000313" key="4">
    <source>
        <dbReference type="Proteomes" id="UP000235346"/>
    </source>
</evidence>
<feature type="chain" id="PRO_5014750233" evidence="1">
    <location>
        <begin position="21"/>
        <end position="145"/>
    </location>
</feature>
<evidence type="ECO:0000256" key="1">
    <source>
        <dbReference type="SAM" id="SignalP"/>
    </source>
</evidence>
<dbReference type="Proteomes" id="UP000235346">
    <property type="component" value="Unassembled WGS sequence"/>
</dbReference>
<dbReference type="Pfam" id="PF03724">
    <property type="entry name" value="META"/>
    <property type="match status" value="1"/>
</dbReference>
<sequence>MKRRFATLLGSLAIVLAGCAGMESPMTHDEPLENTYWKLTRVGDVAAEAVDNQREAHFVLHAEESRVAGSTGCNRLAGSYRLENDSLRFGPLATTRMACPEGAETEQAFLTALEAAASWQVEGQALTLKDEAGAAVAHFEAVHLY</sequence>
<evidence type="ECO:0000259" key="2">
    <source>
        <dbReference type="Pfam" id="PF03724"/>
    </source>
</evidence>
<dbReference type="PANTHER" id="PTHR35535:SF1">
    <property type="entry name" value="HEAT SHOCK PROTEIN HSLJ"/>
    <property type="match status" value="1"/>
</dbReference>
<name>A0A2N7TKX3_9GAMM</name>
<dbReference type="RefSeq" id="WP_102628352.1">
    <property type="nucleotide sequence ID" value="NZ_PDOH01000001.1"/>
</dbReference>
<dbReference type="PROSITE" id="PS51257">
    <property type="entry name" value="PROKAR_LIPOPROTEIN"/>
    <property type="match status" value="1"/>
</dbReference>
<dbReference type="Gene3D" id="2.40.128.270">
    <property type="match status" value="1"/>
</dbReference>
<dbReference type="InterPro" id="IPR053147">
    <property type="entry name" value="Hsp_HslJ-like"/>
</dbReference>
<organism evidence="3 4">
    <name type="scientific">Halomonas heilongjiangensis</name>
    <dbReference type="NCBI Taxonomy" id="1387883"/>
    <lineage>
        <taxon>Bacteria</taxon>
        <taxon>Pseudomonadati</taxon>
        <taxon>Pseudomonadota</taxon>
        <taxon>Gammaproteobacteria</taxon>
        <taxon>Oceanospirillales</taxon>
        <taxon>Halomonadaceae</taxon>
        <taxon>Halomonas</taxon>
    </lineage>
</organism>
<keyword evidence="4" id="KW-1185">Reference proteome</keyword>
<gene>
    <name evidence="3" type="ORF">C1H66_13230</name>
</gene>
<protein>
    <submittedName>
        <fullName evidence="3">META domain-containing protein</fullName>
    </submittedName>
</protein>
<dbReference type="OrthoDB" id="5348860at2"/>
<proteinExistence type="predicted"/>
<evidence type="ECO:0000313" key="3">
    <source>
        <dbReference type="EMBL" id="PMR68831.1"/>
    </source>
</evidence>
<dbReference type="AlphaFoldDB" id="A0A2N7TKX3"/>
<dbReference type="PANTHER" id="PTHR35535">
    <property type="entry name" value="HEAT SHOCK PROTEIN HSLJ"/>
    <property type="match status" value="1"/>
</dbReference>
<dbReference type="InterPro" id="IPR038670">
    <property type="entry name" value="HslJ-like_sf"/>
</dbReference>
<accession>A0A2N7TKX3</accession>
<feature type="domain" description="DUF306" evidence="2">
    <location>
        <begin position="30"/>
        <end position="140"/>
    </location>
</feature>
<feature type="signal peptide" evidence="1">
    <location>
        <begin position="1"/>
        <end position="20"/>
    </location>
</feature>
<reference evidence="3 4" key="1">
    <citation type="submission" date="2018-01" db="EMBL/GenBank/DDBJ databases">
        <title>Halomonas endophytica sp. nov., isolated from storage liquid in the stems of Populus euphratica.</title>
        <authorList>
            <person name="Chen C."/>
        </authorList>
    </citation>
    <scope>NUCLEOTIDE SEQUENCE [LARGE SCALE GENOMIC DNA]</scope>
    <source>
        <strain evidence="3 4">DSM 26881</strain>
    </source>
</reference>
<dbReference type="InterPro" id="IPR005184">
    <property type="entry name" value="DUF306_Meta_HslJ"/>
</dbReference>
<dbReference type="EMBL" id="PNRE01000059">
    <property type="protein sequence ID" value="PMR68831.1"/>
    <property type="molecule type" value="Genomic_DNA"/>
</dbReference>
<comment type="caution">
    <text evidence="3">The sequence shown here is derived from an EMBL/GenBank/DDBJ whole genome shotgun (WGS) entry which is preliminary data.</text>
</comment>
<keyword evidence="1" id="KW-0732">Signal</keyword>